<dbReference type="Gene3D" id="1.20.120.1870">
    <property type="entry name" value="Fic/DOC protein, Fido domain"/>
    <property type="match status" value="1"/>
</dbReference>
<keyword evidence="3" id="KW-1185">Reference proteome</keyword>
<protein>
    <submittedName>
        <fullName evidence="2">Fic family protein</fullName>
    </submittedName>
</protein>
<evidence type="ECO:0000313" key="2">
    <source>
        <dbReference type="EMBL" id="MBS2965179.1"/>
    </source>
</evidence>
<name>A0A8J7WU36_9ACTN</name>
<dbReference type="InterPro" id="IPR006440">
    <property type="entry name" value="Doc"/>
</dbReference>
<dbReference type="AlphaFoldDB" id="A0A8J7WU36"/>
<dbReference type="Proteomes" id="UP000677913">
    <property type="component" value="Unassembled WGS sequence"/>
</dbReference>
<feature type="domain" description="Fido" evidence="1">
    <location>
        <begin position="5"/>
        <end position="125"/>
    </location>
</feature>
<evidence type="ECO:0000313" key="3">
    <source>
        <dbReference type="Proteomes" id="UP000677913"/>
    </source>
</evidence>
<dbReference type="Pfam" id="PF02661">
    <property type="entry name" value="Fic"/>
    <property type="match status" value="1"/>
</dbReference>
<comment type="caution">
    <text evidence="2">The sequence shown here is derived from an EMBL/GenBank/DDBJ whole genome shotgun (WGS) entry which is preliminary data.</text>
</comment>
<dbReference type="InterPro" id="IPR003812">
    <property type="entry name" value="Fido"/>
</dbReference>
<accession>A0A8J7WU36</accession>
<gene>
    <name evidence="2" type="ORF">KGA66_19165</name>
</gene>
<dbReference type="InterPro" id="IPR053737">
    <property type="entry name" value="Type_II_TA_Toxin"/>
</dbReference>
<dbReference type="PANTHER" id="PTHR39426:SF1">
    <property type="entry name" value="HOMOLOGY TO DEATH-ON-CURING PROTEIN OF PHAGE P1"/>
    <property type="match status" value="1"/>
</dbReference>
<reference evidence="2" key="1">
    <citation type="submission" date="2021-04" db="EMBL/GenBank/DDBJ databases">
        <title>Genome based classification of Actinospica acidithermotolerans sp. nov., an actinobacterium isolated from an Indonesian hot spring.</title>
        <authorList>
            <person name="Kusuma A.B."/>
            <person name="Putra K.E."/>
            <person name="Nafisah S."/>
            <person name="Loh J."/>
            <person name="Nouioui I."/>
            <person name="Goodfellow M."/>
        </authorList>
    </citation>
    <scope>NUCLEOTIDE SEQUENCE</scope>
    <source>
        <strain evidence="2">DSM 45618</strain>
    </source>
</reference>
<evidence type="ECO:0000259" key="1">
    <source>
        <dbReference type="PROSITE" id="PS51459"/>
    </source>
</evidence>
<organism evidence="2 3">
    <name type="scientific">Actinocrinis puniceicyclus</name>
    <dbReference type="NCBI Taxonomy" id="977794"/>
    <lineage>
        <taxon>Bacteria</taxon>
        <taxon>Bacillati</taxon>
        <taxon>Actinomycetota</taxon>
        <taxon>Actinomycetes</taxon>
        <taxon>Catenulisporales</taxon>
        <taxon>Actinospicaceae</taxon>
        <taxon>Actinocrinis</taxon>
    </lineage>
</organism>
<dbReference type="PROSITE" id="PS51459">
    <property type="entry name" value="FIDO"/>
    <property type="match status" value="1"/>
</dbReference>
<proteinExistence type="predicted"/>
<dbReference type="PANTHER" id="PTHR39426">
    <property type="entry name" value="HOMOLOGY TO DEATH-ON-CURING PROTEIN OF PHAGE P1"/>
    <property type="match status" value="1"/>
</dbReference>
<sequence length="125" mass="13719">MIDYLTVDDLIEVARRVVDGEVRIRDAGLLASAAARPKTTVFGQDAYPGIWEKAAALMESLGRNHALVDGNKRLAWNATWLFLGLNGHLLRELLDEESAEQFVVDVVTGKLEIAQIATGLLPYAE</sequence>
<dbReference type="EMBL" id="JAGSXH010000073">
    <property type="protein sequence ID" value="MBS2965179.1"/>
    <property type="molecule type" value="Genomic_DNA"/>
</dbReference>
<dbReference type="GO" id="GO:0016301">
    <property type="term" value="F:kinase activity"/>
    <property type="evidence" value="ECO:0007669"/>
    <property type="project" value="InterPro"/>
</dbReference>